<keyword evidence="14" id="KW-1185">Reference proteome</keyword>
<dbReference type="Proteomes" id="UP000246145">
    <property type="component" value="Unassembled WGS sequence"/>
</dbReference>
<dbReference type="AlphaFoldDB" id="A0A2U1CII6"/>
<accession>A0A2U1CII6</accession>
<dbReference type="PIRSF" id="PIRSF000774">
    <property type="entry name" value="RpoN"/>
    <property type="match status" value="1"/>
</dbReference>
<keyword evidence="6 9" id="KW-0731">Sigma factor</keyword>
<dbReference type="PROSITE" id="PS00718">
    <property type="entry name" value="SIGMA54_2"/>
    <property type="match status" value="1"/>
</dbReference>
<protein>
    <recommendedName>
        <fullName evidence="9">RNA polymerase sigma-54 factor</fullName>
    </recommendedName>
</protein>
<comment type="function">
    <text evidence="9">Sigma factors are initiation factors that promote the attachment of RNA polymerase to specific initiation sites and are then released.</text>
</comment>
<comment type="similarity">
    <text evidence="1 9">Belongs to the sigma-54 factor family.</text>
</comment>
<evidence type="ECO:0000256" key="10">
    <source>
        <dbReference type="SAM" id="MobiDB-lite"/>
    </source>
</evidence>
<keyword evidence="2 9" id="KW-0240">DNA-directed RNA polymerase</keyword>
<evidence type="ECO:0000256" key="7">
    <source>
        <dbReference type="ARBA" id="ARBA00023125"/>
    </source>
</evidence>
<evidence type="ECO:0000313" key="14">
    <source>
        <dbReference type="Proteomes" id="UP000246145"/>
    </source>
</evidence>
<evidence type="ECO:0000256" key="5">
    <source>
        <dbReference type="ARBA" id="ARBA00023015"/>
    </source>
</evidence>
<keyword evidence="8 9" id="KW-0804">Transcription</keyword>
<dbReference type="PANTHER" id="PTHR32248">
    <property type="entry name" value="RNA POLYMERASE SIGMA-54 FACTOR"/>
    <property type="match status" value="1"/>
</dbReference>
<dbReference type="GO" id="GO:0001216">
    <property type="term" value="F:DNA-binding transcription activator activity"/>
    <property type="evidence" value="ECO:0007669"/>
    <property type="project" value="InterPro"/>
</dbReference>
<dbReference type="Pfam" id="PF04963">
    <property type="entry name" value="Sigma54_CBD"/>
    <property type="match status" value="1"/>
</dbReference>
<feature type="domain" description="RNA polymerase sigma factor 54 core-binding" evidence="12">
    <location>
        <begin position="96"/>
        <end position="287"/>
    </location>
</feature>
<dbReference type="InterPro" id="IPR000394">
    <property type="entry name" value="RNA_pol_sigma_54"/>
</dbReference>
<feature type="compositionally biased region" description="Acidic residues" evidence="10">
    <location>
        <begin position="51"/>
        <end position="61"/>
    </location>
</feature>
<comment type="caution">
    <text evidence="13">The sequence shown here is derived from an EMBL/GenBank/DDBJ whole genome shotgun (WGS) entry which is preliminary data.</text>
</comment>
<sequence length="465" mass="51715">MQSRQSIQLRQHQQLALTPQLQQAIRLLQYSAQDLEQEVAQALLDNPLLERDEEYDTEGDAAEPAASHDDDGFREVSDLAPRSRDGDDDYERPEAAPAPTLRQHLMEQLRLTRATSRDRVLIELLVDELDDNGYLTTPLDELAALLPEELGVERSEWQAALRLLQSFDPPGVAAASVSDCLQLQLQRLECDASPQVLACAGELAREHLALLASGNLPALRRELGCSLDVLRDARQLLLRLDPKPGRGWAHDVADYVRPEVIVRKSGGRWKAFINPAVMPGLRVNADYERLIRQRQAGADGLQPQLQQAHGLIKSIHQRFDTILRVAGAVIAHQQAFFELGEQALRPLVLRDIAQELQMHESTVSRATRQKYAQTPWGVYELKHFFTTAVSRDDGDATSAAAVRSLIQDLVQDEPAAKPLSDNLIASMLAERGVVIARRTVAKYREAAGIPPASLRRAKARLDSVE</sequence>
<dbReference type="Gene3D" id="1.10.10.1330">
    <property type="entry name" value="RNA polymerase sigma-54 factor, core-binding domain"/>
    <property type="match status" value="1"/>
</dbReference>
<keyword evidence="4 9" id="KW-0548">Nucleotidyltransferase</keyword>
<evidence type="ECO:0000256" key="4">
    <source>
        <dbReference type="ARBA" id="ARBA00022695"/>
    </source>
</evidence>
<dbReference type="Pfam" id="PF04552">
    <property type="entry name" value="Sigma54_DBD"/>
    <property type="match status" value="1"/>
</dbReference>
<dbReference type="InterPro" id="IPR007046">
    <property type="entry name" value="RNA_pol_sigma_54_core-bd"/>
</dbReference>
<dbReference type="GO" id="GO:0016987">
    <property type="term" value="F:sigma factor activity"/>
    <property type="evidence" value="ECO:0007669"/>
    <property type="project" value="UniProtKB-KW"/>
</dbReference>
<dbReference type="EMBL" id="QEKO01000006">
    <property type="protein sequence ID" value="PVY60792.1"/>
    <property type="molecule type" value="Genomic_DNA"/>
</dbReference>
<evidence type="ECO:0000256" key="6">
    <source>
        <dbReference type="ARBA" id="ARBA00023082"/>
    </source>
</evidence>
<dbReference type="InterPro" id="IPR038709">
    <property type="entry name" value="RpoN_core-bd_sf"/>
</dbReference>
<dbReference type="InterPro" id="IPR007634">
    <property type="entry name" value="RNA_pol_sigma_54_DNA-bd"/>
</dbReference>
<reference evidence="13 14" key="1">
    <citation type="submission" date="2018-04" db="EMBL/GenBank/DDBJ databases">
        <title>Genomic Encyclopedia of Type Strains, Phase IV (KMG-IV): sequencing the most valuable type-strain genomes for metagenomic binning, comparative biology and taxonomic classification.</title>
        <authorList>
            <person name="Goeker M."/>
        </authorList>
    </citation>
    <scope>NUCLEOTIDE SEQUENCE [LARGE SCALE GENOMIC DNA]</scope>
    <source>
        <strain evidence="13 14">DSM 10065</strain>
    </source>
</reference>
<evidence type="ECO:0000256" key="8">
    <source>
        <dbReference type="ARBA" id="ARBA00023163"/>
    </source>
</evidence>
<keyword evidence="7 9" id="KW-0238">DNA-binding</keyword>
<feature type="domain" description="RNA polymerase sigma factor 54 DNA-binding" evidence="11">
    <location>
        <begin position="301"/>
        <end position="456"/>
    </location>
</feature>
<evidence type="ECO:0000256" key="9">
    <source>
        <dbReference type="PIRNR" id="PIRNR000774"/>
    </source>
</evidence>
<dbReference type="NCBIfam" id="NF009118">
    <property type="entry name" value="PRK12469.1"/>
    <property type="match status" value="1"/>
</dbReference>
<keyword evidence="5 9" id="KW-0805">Transcription regulation</keyword>
<dbReference type="GO" id="GO:0003677">
    <property type="term" value="F:DNA binding"/>
    <property type="evidence" value="ECO:0007669"/>
    <property type="project" value="UniProtKB-KW"/>
</dbReference>
<evidence type="ECO:0000313" key="13">
    <source>
        <dbReference type="EMBL" id="PVY60792.1"/>
    </source>
</evidence>
<evidence type="ECO:0000256" key="2">
    <source>
        <dbReference type="ARBA" id="ARBA00022478"/>
    </source>
</evidence>
<dbReference type="OrthoDB" id="9814402at2"/>
<evidence type="ECO:0000259" key="11">
    <source>
        <dbReference type="Pfam" id="PF04552"/>
    </source>
</evidence>
<dbReference type="STRING" id="1231391.GCA_000308195_03317"/>
<dbReference type="GO" id="GO:0016779">
    <property type="term" value="F:nucleotidyltransferase activity"/>
    <property type="evidence" value="ECO:0007669"/>
    <property type="project" value="UniProtKB-KW"/>
</dbReference>
<evidence type="ECO:0000256" key="3">
    <source>
        <dbReference type="ARBA" id="ARBA00022679"/>
    </source>
</evidence>
<dbReference type="PROSITE" id="PS00717">
    <property type="entry name" value="SIGMA54_1"/>
    <property type="match status" value="1"/>
</dbReference>
<name>A0A2U1CII6_9BURK</name>
<keyword evidence="3 9" id="KW-0808">Transferase</keyword>
<dbReference type="Gene3D" id="1.10.10.60">
    <property type="entry name" value="Homeodomain-like"/>
    <property type="match status" value="1"/>
</dbReference>
<evidence type="ECO:0000256" key="1">
    <source>
        <dbReference type="ARBA" id="ARBA00008798"/>
    </source>
</evidence>
<proteinExistence type="inferred from homology"/>
<feature type="compositionally biased region" description="Basic and acidic residues" evidence="10">
    <location>
        <begin position="66"/>
        <end position="85"/>
    </location>
</feature>
<dbReference type="GO" id="GO:0006352">
    <property type="term" value="P:DNA-templated transcription initiation"/>
    <property type="evidence" value="ECO:0007669"/>
    <property type="project" value="InterPro"/>
</dbReference>
<dbReference type="PANTHER" id="PTHR32248:SF4">
    <property type="entry name" value="RNA POLYMERASE SIGMA-54 FACTOR"/>
    <property type="match status" value="1"/>
</dbReference>
<evidence type="ECO:0000259" key="12">
    <source>
        <dbReference type="Pfam" id="PF04963"/>
    </source>
</evidence>
<feature type="region of interest" description="Disordered" evidence="10">
    <location>
        <begin position="46"/>
        <end position="102"/>
    </location>
</feature>
<dbReference type="PRINTS" id="PR00045">
    <property type="entry name" value="SIGMA54FCT"/>
</dbReference>
<dbReference type="GO" id="GO:0000428">
    <property type="term" value="C:DNA-directed RNA polymerase complex"/>
    <property type="evidence" value="ECO:0007669"/>
    <property type="project" value="UniProtKB-KW"/>
</dbReference>
<dbReference type="NCBIfam" id="TIGR02395">
    <property type="entry name" value="rpoN_sigma"/>
    <property type="match status" value="1"/>
</dbReference>
<dbReference type="Pfam" id="PF00309">
    <property type="entry name" value="Sigma54_AID"/>
    <property type="match status" value="1"/>
</dbReference>
<organism evidence="13 14">
    <name type="scientific">Pusillimonas noertemannii</name>
    <dbReference type="NCBI Taxonomy" id="305977"/>
    <lineage>
        <taxon>Bacteria</taxon>
        <taxon>Pseudomonadati</taxon>
        <taxon>Pseudomonadota</taxon>
        <taxon>Betaproteobacteria</taxon>
        <taxon>Burkholderiales</taxon>
        <taxon>Alcaligenaceae</taxon>
        <taxon>Pusillimonas</taxon>
    </lineage>
</organism>
<dbReference type="PROSITE" id="PS50044">
    <property type="entry name" value="SIGMA54_3"/>
    <property type="match status" value="1"/>
</dbReference>
<gene>
    <name evidence="13" type="ORF">C7440_3296</name>
</gene>